<evidence type="ECO:0000256" key="3">
    <source>
        <dbReference type="ARBA" id="ARBA00022857"/>
    </source>
</evidence>
<dbReference type="InterPro" id="IPR043133">
    <property type="entry name" value="GTP-CH-I_C/QueF"/>
</dbReference>
<proteinExistence type="inferred from homology"/>
<keyword evidence="1 5" id="KW-0963">Cytoplasm</keyword>
<feature type="binding site" evidence="5">
    <location>
        <begin position="80"/>
        <end position="82"/>
    </location>
    <ligand>
        <name>substrate</name>
    </ligand>
</feature>
<feature type="active site" description="Proton donor" evidence="5">
    <location>
        <position position="188"/>
    </location>
</feature>
<dbReference type="PANTHER" id="PTHR34354">
    <property type="entry name" value="NADPH-DEPENDENT 7-CYANO-7-DEAZAGUANINE REDUCTASE"/>
    <property type="match status" value="1"/>
</dbReference>
<dbReference type="GO" id="GO:0005737">
    <property type="term" value="C:cytoplasm"/>
    <property type="evidence" value="ECO:0007669"/>
    <property type="project" value="UniProtKB-SubCell"/>
</dbReference>
<dbReference type="InterPro" id="IPR029139">
    <property type="entry name" value="QueF_N"/>
</dbReference>
<feature type="active site" description="Thioimide intermediate" evidence="5">
    <location>
        <position position="181"/>
    </location>
</feature>
<keyword evidence="3 5" id="KW-0521">NADP</keyword>
<comment type="subunit">
    <text evidence="5">Homodimer.</text>
</comment>
<dbReference type="PIRSF" id="PIRSF004750">
    <property type="entry name" value="Nitrile_oxidored_YqcD_prd"/>
    <property type="match status" value="1"/>
</dbReference>
<dbReference type="AlphaFoldDB" id="A0A2V1K5U5"/>
<keyword evidence="4 5" id="KW-0560">Oxidoreductase</keyword>
<feature type="binding site" evidence="5">
    <location>
        <begin position="249"/>
        <end position="250"/>
    </location>
    <ligand>
        <name>NADPH</name>
        <dbReference type="ChEBI" id="CHEBI:57783"/>
    </ligand>
</feature>
<dbReference type="InterPro" id="IPR029500">
    <property type="entry name" value="QueF"/>
</dbReference>
<comment type="similarity">
    <text evidence="5">Belongs to the GTP cyclohydrolase I family. QueF type 2 subfamily.</text>
</comment>
<comment type="subcellular location">
    <subcellularLocation>
        <location evidence="5">Cytoplasm</location>
    </subcellularLocation>
</comment>
<dbReference type="GO" id="GO:0033739">
    <property type="term" value="F:preQ1 synthase activity"/>
    <property type="evidence" value="ECO:0007669"/>
    <property type="project" value="UniProtKB-UniRule"/>
</dbReference>
<feature type="domain" description="NADPH-dependent 7-cyano-7-deazaguanine reductase N-terminal" evidence="6">
    <location>
        <begin position="14"/>
        <end position="123"/>
    </location>
</feature>
<evidence type="ECO:0000313" key="8">
    <source>
        <dbReference type="Proteomes" id="UP000245212"/>
    </source>
</evidence>
<protein>
    <recommendedName>
        <fullName evidence="5">NADPH-dependent 7-cyano-7-deazaguanine reductase</fullName>
        <ecNumber evidence="5">1.7.1.13</ecNumber>
    </recommendedName>
    <alternativeName>
        <fullName evidence="5">7-cyano-7-carbaguanine reductase</fullName>
    </alternativeName>
    <alternativeName>
        <fullName evidence="5">NADPH-dependent nitrile oxidoreductase</fullName>
    </alternativeName>
    <alternativeName>
        <fullName evidence="5">PreQ(0) reductase</fullName>
    </alternativeName>
</protein>
<dbReference type="Pfam" id="PF14819">
    <property type="entry name" value="QueF_N"/>
    <property type="match status" value="1"/>
</dbReference>
<comment type="caution">
    <text evidence="7">The sequence shown here is derived from an EMBL/GenBank/DDBJ whole genome shotgun (WGS) entry which is preliminary data.</text>
</comment>
<dbReference type="GO" id="GO:0008616">
    <property type="term" value="P:tRNA queuosine(34) biosynthetic process"/>
    <property type="evidence" value="ECO:0007669"/>
    <property type="project" value="UniProtKB-UniRule"/>
</dbReference>
<evidence type="ECO:0000256" key="4">
    <source>
        <dbReference type="ARBA" id="ARBA00023002"/>
    </source>
</evidence>
<dbReference type="EMBL" id="QETA01000002">
    <property type="protein sequence ID" value="PWF24260.1"/>
    <property type="molecule type" value="Genomic_DNA"/>
</dbReference>
<dbReference type="HAMAP" id="MF_00817">
    <property type="entry name" value="QueF_type2"/>
    <property type="match status" value="1"/>
</dbReference>
<dbReference type="SUPFAM" id="SSF55620">
    <property type="entry name" value="Tetrahydrobiopterin biosynthesis enzymes-like"/>
    <property type="match status" value="1"/>
</dbReference>
<name>A0A2V1K5U5_9BURK</name>
<evidence type="ECO:0000256" key="2">
    <source>
        <dbReference type="ARBA" id="ARBA00022785"/>
    </source>
</evidence>
<accession>A0A2V1K5U5</accession>
<dbReference type="Pfam" id="PF14489">
    <property type="entry name" value="QueF"/>
    <property type="match status" value="1"/>
</dbReference>
<gene>
    <name evidence="5 7" type="primary">queF</name>
    <name evidence="7" type="ORF">DD235_07590</name>
</gene>
<keyword evidence="2 5" id="KW-0671">Queuosine biosynthesis</keyword>
<evidence type="ECO:0000256" key="1">
    <source>
        <dbReference type="ARBA" id="ARBA00022490"/>
    </source>
</evidence>
<feature type="binding site" evidence="5">
    <location>
        <begin position="82"/>
        <end position="83"/>
    </location>
    <ligand>
        <name>NADPH</name>
        <dbReference type="ChEBI" id="CHEBI:57783"/>
    </ligand>
</feature>
<dbReference type="NCBIfam" id="TIGR03138">
    <property type="entry name" value="QueF"/>
    <property type="match status" value="1"/>
</dbReference>
<comment type="catalytic activity">
    <reaction evidence="5">
        <text>7-aminomethyl-7-carbaguanine + 2 NADP(+) = 7-cyano-7-carbaguanine + 2 NADPH + 3 H(+)</text>
        <dbReference type="Rhea" id="RHEA:13409"/>
        <dbReference type="ChEBI" id="CHEBI:15378"/>
        <dbReference type="ChEBI" id="CHEBI:45075"/>
        <dbReference type="ChEBI" id="CHEBI:57783"/>
        <dbReference type="ChEBI" id="CHEBI:58349"/>
        <dbReference type="ChEBI" id="CHEBI:58703"/>
        <dbReference type="EC" id="1.7.1.13"/>
    </reaction>
</comment>
<dbReference type="InterPro" id="IPR050084">
    <property type="entry name" value="NADPH_dep_7-cyano-7-deazaG_red"/>
</dbReference>
<evidence type="ECO:0000313" key="7">
    <source>
        <dbReference type="EMBL" id="PWF24260.1"/>
    </source>
</evidence>
<dbReference type="RefSeq" id="WP_109061536.1">
    <property type="nucleotide sequence ID" value="NZ_QETA01000002.1"/>
</dbReference>
<comment type="pathway">
    <text evidence="5">tRNA modification; tRNA-queuosine biosynthesis.</text>
</comment>
<dbReference type="Proteomes" id="UP000245212">
    <property type="component" value="Unassembled WGS sequence"/>
</dbReference>
<feature type="binding site" evidence="5">
    <location>
        <begin position="220"/>
        <end position="221"/>
    </location>
    <ligand>
        <name>substrate</name>
    </ligand>
</feature>
<evidence type="ECO:0000256" key="5">
    <source>
        <dbReference type="HAMAP-Rule" id="MF_00817"/>
    </source>
</evidence>
<dbReference type="UniPathway" id="UPA00392"/>
<evidence type="ECO:0000259" key="6">
    <source>
        <dbReference type="Pfam" id="PF14819"/>
    </source>
</evidence>
<dbReference type="InterPro" id="IPR016428">
    <property type="entry name" value="QueF_type2"/>
</dbReference>
<sequence>MTTHLSALGRTVHYPDQYQPDILQAIARAEGRHRIGLDASPAFHGGDIWNAYELSWLNARGKPVVALAEFDFPCDTPCLIESKTFKLYLNSFNQTRFADTDTVLGHLRQDLGTAAGGPVEIRLHLQDTLAQARIAEPDGTCLDLLDIDIHDYHPAPALLQCLPEAPHLEERLYSRLLRSNCPVTGQPDWGHVEIHYRGRQIDHASLLRYIVSFRLHTGFHELCVEQIYNDIMGHCRPDELFVYARYTRRGGLDINPWRASHARAAPPNVRSARQ</sequence>
<keyword evidence="8" id="KW-1185">Reference proteome</keyword>
<dbReference type="EC" id="1.7.1.13" evidence="5"/>
<comment type="function">
    <text evidence="5">Catalyzes the NADPH-dependent reduction of 7-cyano-7-deazaguanine (preQ0) to 7-aminomethyl-7-deazaguanine (preQ1).</text>
</comment>
<dbReference type="PANTHER" id="PTHR34354:SF1">
    <property type="entry name" value="NADPH-DEPENDENT 7-CYANO-7-DEAZAGUANINE REDUCTASE"/>
    <property type="match status" value="1"/>
</dbReference>
<reference evidence="8" key="1">
    <citation type="submission" date="2018-05" db="EMBL/GenBank/DDBJ databases">
        <authorList>
            <person name="Li Y."/>
        </authorList>
    </citation>
    <scope>NUCLEOTIDE SEQUENCE [LARGE SCALE GENOMIC DNA]</scope>
    <source>
        <strain evidence="8">3d-2-2</strain>
    </source>
</reference>
<organism evidence="7 8">
    <name type="scientific">Corticimicrobacter populi</name>
    <dbReference type="NCBI Taxonomy" id="2175229"/>
    <lineage>
        <taxon>Bacteria</taxon>
        <taxon>Pseudomonadati</taxon>
        <taxon>Pseudomonadota</taxon>
        <taxon>Betaproteobacteria</taxon>
        <taxon>Burkholderiales</taxon>
        <taxon>Alcaligenaceae</taxon>
        <taxon>Corticimicrobacter</taxon>
    </lineage>
</organism>
<dbReference type="Gene3D" id="3.30.1130.10">
    <property type="match status" value="2"/>
</dbReference>